<feature type="region of interest" description="Disordered" evidence="7">
    <location>
        <begin position="1"/>
        <end position="36"/>
    </location>
</feature>
<feature type="region of interest" description="Disordered" evidence="7">
    <location>
        <begin position="198"/>
        <end position="230"/>
    </location>
</feature>
<proteinExistence type="predicted"/>
<evidence type="ECO:0000256" key="5">
    <source>
        <dbReference type="ARBA" id="ARBA00022737"/>
    </source>
</evidence>
<sequence length="303" mass="34059">MFSSRTRVTTPISSSPYPRRPVPVQPISPGSPRSTPFDFFVDRSQSALSLNRVFTMGDGGFHEHFDDRRITRGSPRSGRRSPTSHSDHGSLVRTSLLKVSEGRRAKKVRFYRNGDRFFKGMVYAVSPERFRTFESLLAGLTTSAICDKNSMPSGVRYMFSVDGSRKIMSLDELEEGESYVCASTDVFRRLDYARGCSSPNWNANRKNSPRETTPVGAEKGGGNDTARSQSREFVDDEMRDFIRPKLITVIRNGSKPRKAVRVLLNRKTAHSFDQVLTDITEAIKLDSGAVRRIFTVDGRQVSE</sequence>
<feature type="domain" description="Doublecortin" evidence="8">
    <location>
        <begin position="245"/>
        <end position="303"/>
    </location>
</feature>
<keyword evidence="6" id="KW-0966">Cell projection</keyword>
<dbReference type="Proteomes" id="UP001519460">
    <property type="component" value="Unassembled WGS sequence"/>
</dbReference>
<dbReference type="SUPFAM" id="SSF89837">
    <property type="entry name" value="Doublecortin (DC)"/>
    <property type="match status" value="2"/>
</dbReference>
<dbReference type="SMART" id="SM00537">
    <property type="entry name" value="DCX"/>
    <property type="match status" value="2"/>
</dbReference>
<feature type="region of interest" description="Disordered" evidence="7">
    <location>
        <begin position="64"/>
        <end position="92"/>
    </location>
</feature>
<evidence type="ECO:0000256" key="3">
    <source>
        <dbReference type="ARBA" id="ARBA00022490"/>
    </source>
</evidence>
<keyword evidence="4" id="KW-0597">Phosphoprotein</keyword>
<dbReference type="GO" id="GO:0007417">
    <property type="term" value="P:central nervous system development"/>
    <property type="evidence" value="ECO:0007669"/>
    <property type="project" value="UniProtKB-ARBA"/>
</dbReference>
<dbReference type="InterPro" id="IPR036572">
    <property type="entry name" value="Doublecortin_dom_sf"/>
</dbReference>
<dbReference type="CDD" id="cd16109">
    <property type="entry name" value="DCX1"/>
    <property type="match status" value="1"/>
</dbReference>
<dbReference type="AlphaFoldDB" id="A0ABD0KT08"/>
<name>A0ABD0KT08_9CAEN</name>
<evidence type="ECO:0000313" key="10">
    <source>
        <dbReference type="Proteomes" id="UP001519460"/>
    </source>
</evidence>
<keyword evidence="5" id="KW-0677">Repeat</keyword>
<dbReference type="FunFam" id="3.10.20.230:FF:000001">
    <property type="entry name" value="serine/threonine-protein kinase DCLK1 isoform X1"/>
    <property type="match status" value="1"/>
</dbReference>
<dbReference type="GO" id="GO:0043005">
    <property type="term" value="C:neuron projection"/>
    <property type="evidence" value="ECO:0007669"/>
    <property type="project" value="UniProtKB-ARBA"/>
</dbReference>
<feature type="domain" description="Doublecortin" evidence="8">
    <location>
        <begin position="106"/>
        <end position="193"/>
    </location>
</feature>
<dbReference type="Gene3D" id="3.10.20.230">
    <property type="entry name" value="Doublecortin domain"/>
    <property type="match status" value="2"/>
</dbReference>
<evidence type="ECO:0000256" key="2">
    <source>
        <dbReference type="ARBA" id="ARBA00004496"/>
    </source>
</evidence>
<dbReference type="PANTHER" id="PTHR23005">
    <property type="entry name" value="RETINITIS PIGMENTOSA 1 PROTEIN"/>
    <property type="match status" value="1"/>
</dbReference>
<evidence type="ECO:0000259" key="8">
    <source>
        <dbReference type="PROSITE" id="PS50309"/>
    </source>
</evidence>
<feature type="compositionally biased region" description="Polar residues" evidence="7">
    <location>
        <begin position="1"/>
        <end position="10"/>
    </location>
</feature>
<evidence type="ECO:0000256" key="1">
    <source>
        <dbReference type="ARBA" id="ARBA00004316"/>
    </source>
</evidence>
<feature type="compositionally biased region" description="Low complexity" evidence="7">
    <location>
        <begin position="72"/>
        <end position="84"/>
    </location>
</feature>
<dbReference type="PANTHER" id="PTHR23005:SF4">
    <property type="entry name" value="OXYGEN-REGULATED PROTEIN 1"/>
    <property type="match status" value="1"/>
</dbReference>
<protein>
    <recommendedName>
        <fullName evidence="8">Doublecortin domain-containing protein</fullName>
    </recommendedName>
</protein>
<organism evidence="9 10">
    <name type="scientific">Batillaria attramentaria</name>
    <dbReference type="NCBI Taxonomy" id="370345"/>
    <lineage>
        <taxon>Eukaryota</taxon>
        <taxon>Metazoa</taxon>
        <taxon>Spiralia</taxon>
        <taxon>Lophotrochozoa</taxon>
        <taxon>Mollusca</taxon>
        <taxon>Gastropoda</taxon>
        <taxon>Caenogastropoda</taxon>
        <taxon>Sorbeoconcha</taxon>
        <taxon>Cerithioidea</taxon>
        <taxon>Batillariidae</taxon>
        <taxon>Batillaria</taxon>
    </lineage>
</organism>
<dbReference type="PROSITE" id="PS50309">
    <property type="entry name" value="DC"/>
    <property type="match status" value="2"/>
</dbReference>
<accession>A0ABD0KT08</accession>
<evidence type="ECO:0000256" key="7">
    <source>
        <dbReference type="SAM" id="MobiDB-lite"/>
    </source>
</evidence>
<comment type="caution">
    <text evidence="9">The sequence shown here is derived from an EMBL/GenBank/DDBJ whole genome shotgun (WGS) entry which is preliminary data.</text>
</comment>
<evidence type="ECO:0000313" key="9">
    <source>
        <dbReference type="EMBL" id="KAK7489912.1"/>
    </source>
</evidence>
<keyword evidence="10" id="KW-1185">Reference proteome</keyword>
<evidence type="ECO:0000256" key="6">
    <source>
        <dbReference type="ARBA" id="ARBA00023273"/>
    </source>
</evidence>
<dbReference type="GO" id="GO:0005737">
    <property type="term" value="C:cytoplasm"/>
    <property type="evidence" value="ECO:0007669"/>
    <property type="project" value="UniProtKB-SubCell"/>
</dbReference>
<evidence type="ECO:0000256" key="4">
    <source>
        <dbReference type="ARBA" id="ARBA00022553"/>
    </source>
</evidence>
<dbReference type="EMBL" id="JACVVK020000133">
    <property type="protein sequence ID" value="KAK7489912.1"/>
    <property type="molecule type" value="Genomic_DNA"/>
</dbReference>
<dbReference type="InterPro" id="IPR003533">
    <property type="entry name" value="Doublecortin_dom"/>
</dbReference>
<keyword evidence="3" id="KW-0963">Cytoplasm</keyword>
<comment type="subcellular location">
    <subcellularLocation>
        <location evidence="1">Cell projection</location>
    </subcellularLocation>
    <subcellularLocation>
        <location evidence="2">Cytoplasm</location>
    </subcellularLocation>
</comment>
<reference evidence="9 10" key="1">
    <citation type="journal article" date="2023" name="Sci. Data">
        <title>Genome assembly of the Korean intertidal mud-creeper Batillaria attramentaria.</title>
        <authorList>
            <person name="Patra A.K."/>
            <person name="Ho P.T."/>
            <person name="Jun S."/>
            <person name="Lee S.J."/>
            <person name="Kim Y."/>
            <person name="Won Y.J."/>
        </authorList>
    </citation>
    <scope>NUCLEOTIDE SEQUENCE [LARGE SCALE GENOMIC DNA]</scope>
    <source>
        <strain evidence="9">Wonlab-2016</strain>
    </source>
</reference>
<gene>
    <name evidence="9" type="ORF">BaRGS_00018934</name>
</gene>
<dbReference type="Pfam" id="PF03607">
    <property type="entry name" value="DCX"/>
    <property type="match status" value="2"/>
</dbReference>